<gene>
    <name evidence="1" type="ORF">CALVIDRAFT_562483</name>
</gene>
<dbReference type="OrthoDB" id="2993351at2759"/>
<dbReference type="Proteomes" id="UP000076738">
    <property type="component" value="Unassembled WGS sequence"/>
</dbReference>
<proteinExistence type="predicted"/>
<dbReference type="EMBL" id="KV417277">
    <property type="protein sequence ID" value="KZO98093.1"/>
    <property type="molecule type" value="Genomic_DNA"/>
</dbReference>
<dbReference type="STRING" id="1330018.A0A167NUL0"/>
<organism evidence="1 2">
    <name type="scientific">Calocera viscosa (strain TUFC12733)</name>
    <dbReference type="NCBI Taxonomy" id="1330018"/>
    <lineage>
        <taxon>Eukaryota</taxon>
        <taxon>Fungi</taxon>
        <taxon>Dikarya</taxon>
        <taxon>Basidiomycota</taxon>
        <taxon>Agaricomycotina</taxon>
        <taxon>Dacrymycetes</taxon>
        <taxon>Dacrymycetales</taxon>
        <taxon>Dacrymycetaceae</taxon>
        <taxon>Calocera</taxon>
    </lineage>
</organism>
<accession>A0A167NUL0</accession>
<name>A0A167NUL0_CALVF</name>
<evidence type="ECO:0000313" key="1">
    <source>
        <dbReference type="EMBL" id="KZO98093.1"/>
    </source>
</evidence>
<dbReference type="AlphaFoldDB" id="A0A167NUL0"/>
<keyword evidence="2" id="KW-1185">Reference proteome</keyword>
<evidence type="ECO:0000313" key="2">
    <source>
        <dbReference type="Proteomes" id="UP000076738"/>
    </source>
</evidence>
<dbReference type="PANTHER" id="PTHR40780:SF2">
    <property type="entry name" value="DUF3669 DOMAIN-CONTAINING PROTEIN"/>
    <property type="match status" value="1"/>
</dbReference>
<reference evidence="1 2" key="1">
    <citation type="journal article" date="2016" name="Mol. Biol. Evol.">
        <title>Comparative Genomics of Early-Diverging Mushroom-Forming Fungi Provides Insights into the Origins of Lignocellulose Decay Capabilities.</title>
        <authorList>
            <person name="Nagy L.G."/>
            <person name="Riley R."/>
            <person name="Tritt A."/>
            <person name="Adam C."/>
            <person name="Daum C."/>
            <person name="Floudas D."/>
            <person name="Sun H."/>
            <person name="Yadav J.S."/>
            <person name="Pangilinan J."/>
            <person name="Larsson K.H."/>
            <person name="Matsuura K."/>
            <person name="Barry K."/>
            <person name="Labutti K."/>
            <person name="Kuo R."/>
            <person name="Ohm R.A."/>
            <person name="Bhattacharya S.S."/>
            <person name="Shirouzu T."/>
            <person name="Yoshinaga Y."/>
            <person name="Martin F.M."/>
            <person name="Grigoriev I.V."/>
            <person name="Hibbett D.S."/>
        </authorList>
    </citation>
    <scope>NUCLEOTIDE SEQUENCE [LARGE SCALE GENOMIC DNA]</scope>
    <source>
        <strain evidence="1 2">TUFC12733</strain>
    </source>
</reference>
<dbReference type="PANTHER" id="PTHR40780">
    <property type="entry name" value="DUF3669 DOMAIN-CONTAINING PROTEIN"/>
    <property type="match status" value="1"/>
</dbReference>
<protein>
    <recommendedName>
        <fullName evidence="3">DUF3669 domain-containing protein</fullName>
    </recommendedName>
</protein>
<evidence type="ECO:0008006" key="3">
    <source>
        <dbReference type="Google" id="ProtNLM"/>
    </source>
</evidence>
<sequence length="308" mass="34211">MSTQDYSYETHQPVRIGAGSFATVYAWRGGPLAFKVAAAPGNCAVIHQEFEMLRMLYAQSSTASLFRLPKPYAFYDPGTSTVILNDGHLQSNRTPSPGHRPTIANPLRGITTDGAAYAMDRIHVVPFEVGSVIKERFYPSFATPQAPPPSLCRLYFGEWPESLRVSRFFSAKHFALNPTQYADLCGAFSELESAKDVAKGMGDMLARIHWRAGFDARDVEFGMGGDGIQEITYYMRAFSKDIEDIQQLVKAHFQNDPYFPCARDSDPLFPSFKEGYLNACGGFVEGGRAFIAAALLEQLLRDTRDQLT</sequence>